<organism evidence="5 6">
    <name type="scientific">Helianthus annuus</name>
    <name type="common">Common sunflower</name>
    <dbReference type="NCBI Taxonomy" id="4232"/>
    <lineage>
        <taxon>Eukaryota</taxon>
        <taxon>Viridiplantae</taxon>
        <taxon>Streptophyta</taxon>
        <taxon>Embryophyta</taxon>
        <taxon>Tracheophyta</taxon>
        <taxon>Spermatophyta</taxon>
        <taxon>Magnoliopsida</taxon>
        <taxon>eudicotyledons</taxon>
        <taxon>Gunneridae</taxon>
        <taxon>Pentapetalae</taxon>
        <taxon>asterids</taxon>
        <taxon>campanulids</taxon>
        <taxon>Asterales</taxon>
        <taxon>Asteraceae</taxon>
        <taxon>Asteroideae</taxon>
        <taxon>Heliantheae alliance</taxon>
        <taxon>Heliantheae</taxon>
        <taxon>Helianthus</taxon>
    </lineage>
</organism>
<dbReference type="GO" id="GO:0005886">
    <property type="term" value="C:plasma membrane"/>
    <property type="evidence" value="ECO:0000318"/>
    <property type="project" value="GO_Central"/>
</dbReference>
<dbReference type="PANTHER" id="PTHR33021">
    <property type="entry name" value="BLUE COPPER PROTEIN"/>
    <property type="match status" value="1"/>
</dbReference>
<accession>A0A251T0X2</accession>
<name>A0A251T0X2_HELAN</name>
<dbReference type="AlphaFoldDB" id="A0A251T0X2"/>
<dbReference type="FunFam" id="2.60.40.420:FF:000034">
    <property type="entry name" value="Cupredoxin superfamily protein"/>
    <property type="match status" value="1"/>
</dbReference>
<dbReference type="SUPFAM" id="SSF49503">
    <property type="entry name" value="Cupredoxins"/>
    <property type="match status" value="1"/>
</dbReference>
<proteinExistence type="predicted"/>
<keyword evidence="1" id="KW-1015">Disulfide bond</keyword>
<dbReference type="Gene3D" id="2.60.40.420">
    <property type="entry name" value="Cupredoxins - blue copper proteins"/>
    <property type="match status" value="1"/>
</dbReference>
<dbReference type="PROSITE" id="PS51485">
    <property type="entry name" value="PHYTOCYANIN"/>
    <property type="match status" value="1"/>
</dbReference>
<evidence type="ECO:0000256" key="1">
    <source>
        <dbReference type="ARBA" id="ARBA00023157"/>
    </source>
</evidence>
<dbReference type="EMBL" id="CM007901">
    <property type="protein sequence ID" value="OTG04156.1"/>
    <property type="molecule type" value="Genomic_DNA"/>
</dbReference>
<dbReference type="InterPro" id="IPR039391">
    <property type="entry name" value="Phytocyanin-like"/>
</dbReference>
<keyword evidence="2" id="KW-0325">Glycoprotein</keyword>
<protein>
    <submittedName>
        <fullName evidence="4">Phytocyanin domain, cupredoxin</fullName>
    </submittedName>
    <submittedName>
        <fullName evidence="5">Putative cupredoxin</fullName>
    </submittedName>
</protein>
<dbReference type="InParanoid" id="A0A251T0X2"/>
<reference evidence="5" key="2">
    <citation type="submission" date="2017-02" db="EMBL/GenBank/DDBJ databases">
        <title>Sunflower complete genome.</title>
        <authorList>
            <person name="Langlade N."/>
            <person name="Munos S."/>
        </authorList>
    </citation>
    <scope>NUCLEOTIDE SEQUENCE [LARGE SCALE GENOMIC DNA]</scope>
    <source>
        <tissue evidence="5">Leaves</tissue>
    </source>
</reference>
<gene>
    <name evidence="5" type="ORF">HannXRQ_Chr12g0359221</name>
    <name evidence="4" type="ORF">HanXRQr2_Chr12g0526541</name>
</gene>
<reference evidence="4 6" key="1">
    <citation type="journal article" date="2017" name="Nature">
        <title>The sunflower genome provides insights into oil metabolism, flowering and Asterid evolution.</title>
        <authorList>
            <person name="Badouin H."/>
            <person name="Gouzy J."/>
            <person name="Grassa C.J."/>
            <person name="Murat F."/>
            <person name="Staton S.E."/>
            <person name="Cottret L."/>
            <person name="Lelandais-Briere C."/>
            <person name="Owens G.L."/>
            <person name="Carrere S."/>
            <person name="Mayjonade B."/>
            <person name="Legrand L."/>
            <person name="Gill N."/>
            <person name="Kane N.C."/>
            <person name="Bowers J.E."/>
            <person name="Hubner S."/>
            <person name="Bellec A."/>
            <person name="Berard A."/>
            <person name="Berges H."/>
            <person name="Blanchet N."/>
            <person name="Boniface M.C."/>
            <person name="Brunel D."/>
            <person name="Catrice O."/>
            <person name="Chaidir N."/>
            <person name="Claudel C."/>
            <person name="Donnadieu C."/>
            <person name="Faraut T."/>
            <person name="Fievet G."/>
            <person name="Helmstetter N."/>
            <person name="King M."/>
            <person name="Knapp S.J."/>
            <person name="Lai Z."/>
            <person name="Le Paslier M.C."/>
            <person name="Lippi Y."/>
            <person name="Lorenzon L."/>
            <person name="Mandel J.R."/>
            <person name="Marage G."/>
            <person name="Marchand G."/>
            <person name="Marquand E."/>
            <person name="Bret-Mestries E."/>
            <person name="Morien E."/>
            <person name="Nambeesan S."/>
            <person name="Nguyen T."/>
            <person name="Pegot-Espagnet P."/>
            <person name="Pouilly N."/>
            <person name="Raftis F."/>
            <person name="Sallet E."/>
            <person name="Schiex T."/>
            <person name="Thomas J."/>
            <person name="Vandecasteele C."/>
            <person name="Vares D."/>
            <person name="Vear F."/>
            <person name="Vautrin S."/>
            <person name="Crespi M."/>
            <person name="Mangin B."/>
            <person name="Burke J.M."/>
            <person name="Salse J."/>
            <person name="Munos S."/>
            <person name="Vincourt P."/>
            <person name="Rieseberg L.H."/>
            <person name="Langlade N.B."/>
        </authorList>
    </citation>
    <scope>NUCLEOTIDE SEQUENCE [LARGE SCALE GENOMIC DNA]</scope>
    <source>
        <strain evidence="6">cv. SF193</strain>
        <tissue evidence="4">Leaves</tissue>
    </source>
</reference>
<dbReference type="PANTHER" id="PTHR33021:SF350">
    <property type="entry name" value="UCLACYANIN-2"/>
    <property type="match status" value="1"/>
</dbReference>
<dbReference type="InterPro" id="IPR008972">
    <property type="entry name" value="Cupredoxin"/>
</dbReference>
<dbReference type="InterPro" id="IPR003245">
    <property type="entry name" value="Phytocyanin_dom"/>
</dbReference>
<reference evidence="4" key="3">
    <citation type="submission" date="2020-06" db="EMBL/GenBank/DDBJ databases">
        <title>Helianthus annuus Genome sequencing and assembly Release 2.</title>
        <authorList>
            <person name="Gouzy J."/>
            <person name="Langlade N."/>
            <person name="Munos S."/>
        </authorList>
    </citation>
    <scope>NUCLEOTIDE SEQUENCE</scope>
    <source>
        <tissue evidence="4">Leaves</tissue>
    </source>
</reference>
<sequence length="135" mass="14792">MKANNPSTKIMRLNLVVVTAIAMAYAQIPATLSFYIHLVGGKAWDVPSKPNHYETWAKGEKFTKDDILVFDFCTGMHTVAEVPKVAYDTCNTTAAKTIETLGPTTVTVSNVGMYFFICTKHCQSGQKVAIDVKPS</sequence>
<evidence type="ECO:0000259" key="3">
    <source>
        <dbReference type="PROSITE" id="PS51485"/>
    </source>
</evidence>
<dbReference type="GO" id="GO:0009055">
    <property type="term" value="F:electron transfer activity"/>
    <property type="evidence" value="ECO:0007669"/>
    <property type="project" value="InterPro"/>
</dbReference>
<dbReference type="Proteomes" id="UP000215914">
    <property type="component" value="Chromosome 12"/>
</dbReference>
<evidence type="ECO:0000313" key="6">
    <source>
        <dbReference type="Proteomes" id="UP000215914"/>
    </source>
</evidence>
<dbReference type="Gramene" id="mRNA:HanXRQr2_Chr12g0526541">
    <property type="protein sequence ID" value="CDS:HanXRQr2_Chr12g0526541.1"/>
    <property type="gene ID" value="HanXRQr2_Chr12g0526541"/>
</dbReference>
<evidence type="ECO:0000313" key="4">
    <source>
        <dbReference type="EMBL" id="KAF5776643.1"/>
    </source>
</evidence>
<dbReference type="EMBL" id="MNCJ02000327">
    <property type="protein sequence ID" value="KAF5776643.1"/>
    <property type="molecule type" value="Genomic_DNA"/>
</dbReference>
<keyword evidence="6" id="KW-1185">Reference proteome</keyword>
<feature type="domain" description="Phytocyanin" evidence="3">
    <location>
        <begin position="35"/>
        <end position="134"/>
    </location>
</feature>
<evidence type="ECO:0000256" key="2">
    <source>
        <dbReference type="ARBA" id="ARBA00023180"/>
    </source>
</evidence>
<dbReference type="Pfam" id="PF02298">
    <property type="entry name" value="Cu_bind_like"/>
    <property type="match status" value="1"/>
</dbReference>
<evidence type="ECO:0000313" key="5">
    <source>
        <dbReference type="EMBL" id="OTG04156.1"/>
    </source>
</evidence>